<keyword evidence="2" id="KW-0813">Transport</keyword>
<keyword evidence="4" id="KW-1003">Cell membrane</keyword>
<accession>K1USB2</accession>
<dbReference type="GO" id="GO:0006811">
    <property type="term" value="P:monoatomic ion transport"/>
    <property type="evidence" value="ECO:0007669"/>
    <property type="project" value="UniProtKB-KW"/>
</dbReference>
<dbReference type="NCBIfam" id="TIGR00797">
    <property type="entry name" value="matE"/>
    <property type="match status" value="1"/>
</dbReference>
<name>K1USB2_9ZZZZ</name>
<dbReference type="AlphaFoldDB" id="K1USB2"/>
<keyword evidence="3" id="KW-0050">Antiport</keyword>
<feature type="transmembrane region" description="Helical" evidence="10">
    <location>
        <begin position="169"/>
        <end position="190"/>
    </location>
</feature>
<dbReference type="InterPro" id="IPR048279">
    <property type="entry name" value="MdtK-like"/>
</dbReference>
<evidence type="ECO:0000256" key="1">
    <source>
        <dbReference type="ARBA" id="ARBA00004651"/>
    </source>
</evidence>
<evidence type="ECO:0000256" key="3">
    <source>
        <dbReference type="ARBA" id="ARBA00022449"/>
    </source>
</evidence>
<comment type="caution">
    <text evidence="11">The sequence shown here is derived from an EMBL/GenBank/DDBJ whole genome shotgun (WGS) entry which is preliminary data.</text>
</comment>
<dbReference type="GO" id="GO:0015297">
    <property type="term" value="F:antiporter activity"/>
    <property type="evidence" value="ECO:0007669"/>
    <property type="project" value="UniProtKB-KW"/>
</dbReference>
<proteinExistence type="predicted"/>
<keyword evidence="6 10" id="KW-1133">Transmembrane helix</keyword>
<dbReference type="EMBL" id="AJWY01000437">
    <property type="protein sequence ID" value="EKC81180.1"/>
    <property type="molecule type" value="Genomic_DNA"/>
</dbReference>
<feature type="transmembrane region" description="Helical" evidence="10">
    <location>
        <begin position="391"/>
        <end position="410"/>
    </location>
</feature>
<evidence type="ECO:0000256" key="7">
    <source>
        <dbReference type="ARBA" id="ARBA00023065"/>
    </source>
</evidence>
<dbReference type="PIRSF" id="PIRSF006603">
    <property type="entry name" value="DinF"/>
    <property type="match status" value="1"/>
</dbReference>
<comment type="subcellular location">
    <subcellularLocation>
        <location evidence="1">Cell membrane</location>
        <topology evidence="1">Multi-pass membrane protein</topology>
    </subcellularLocation>
</comment>
<dbReference type="GO" id="GO:0005886">
    <property type="term" value="C:plasma membrane"/>
    <property type="evidence" value="ECO:0007669"/>
    <property type="project" value="UniProtKB-SubCell"/>
</dbReference>
<organism evidence="11">
    <name type="scientific">human gut metagenome</name>
    <dbReference type="NCBI Taxonomy" id="408170"/>
    <lineage>
        <taxon>unclassified sequences</taxon>
        <taxon>metagenomes</taxon>
        <taxon>organismal metagenomes</taxon>
    </lineage>
</organism>
<dbReference type="PANTHER" id="PTHR43298">
    <property type="entry name" value="MULTIDRUG RESISTANCE PROTEIN NORM-RELATED"/>
    <property type="match status" value="1"/>
</dbReference>
<feature type="transmembrane region" description="Helical" evidence="10">
    <location>
        <begin position="62"/>
        <end position="82"/>
    </location>
</feature>
<feature type="transmembrane region" description="Helical" evidence="10">
    <location>
        <begin position="135"/>
        <end position="157"/>
    </location>
</feature>
<feature type="transmembrane region" description="Helical" evidence="10">
    <location>
        <begin position="353"/>
        <end position="370"/>
    </location>
</feature>
<dbReference type="InterPro" id="IPR050222">
    <property type="entry name" value="MATE_MdtK"/>
</dbReference>
<evidence type="ECO:0000256" key="9">
    <source>
        <dbReference type="ARBA" id="ARBA00031636"/>
    </source>
</evidence>
<feature type="transmembrane region" description="Helical" evidence="10">
    <location>
        <begin position="315"/>
        <end position="333"/>
    </location>
</feature>
<evidence type="ECO:0000256" key="8">
    <source>
        <dbReference type="ARBA" id="ARBA00023136"/>
    </source>
</evidence>
<keyword evidence="5 10" id="KW-0812">Transmembrane</keyword>
<feature type="transmembrane region" description="Helical" evidence="10">
    <location>
        <begin position="416"/>
        <end position="438"/>
    </location>
</feature>
<keyword evidence="8 10" id="KW-0472">Membrane</keyword>
<gene>
    <name evidence="11" type="ORF">LEA_00613</name>
</gene>
<dbReference type="CDD" id="cd13138">
    <property type="entry name" value="MATE_yoeA_like"/>
    <property type="match status" value="1"/>
</dbReference>
<evidence type="ECO:0000256" key="4">
    <source>
        <dbReference type="ARBA" id="ARBA00022475"/>
    </source>
</evidence>
<keyword evidence="7" id="KW-0406">Ion transport</keyword>
<dbReference type="Pfam" id="PF01554">
    <property type="entry name" value="MatE"/>
    <property type="match status" value="2"/>
</dbReference>
<evidence type="ECO:0000256" key="2">
    <source>
        <dbReference type="ARBA" id="ARBA00022448"/>
    </source>
</evidence>
<feature type="transmembrane region" description="Helical" evidence="10">
    <location>
        <begin position="94"/>
        <end position="115"/>
    </location>
</feature>
<evidence type="ECO:0000256" key="6">
    <source>
        <dbReference type="ARBA" id="ARBA00022989"/>
    </source>
</evidence>
<dbReference type="PANTHER" id="PTHR43298:SF2">
    <property type="entry name" value="FMN_FAD EXPORTER YEEO-RELATED"/>
    <property type="match status" value="1"/>
</dbReference>
<evidence type="ECO:0000256" key="10">
    <source>
        <dbReference type="SAM" id="Phobius"/>
    </source>
</evidence>
<sequence length="444" mass="47495">MSAMQDMTKGGAAGHLLRYAVPLMLGNWFQLAYNAVDSIIAGRFIGKDALAAEGIAGPVMNLVILGITGVCLGAGVLMSEFFGAKDGESLRRELATTVLSGTAACTVVALLGVLFTPAILQACAVPREIFAITAIYLRITFLGAPFTCFYNALAAGFKSVGDARTPLRFLMVSAILNAALDLIFIGGLGFGIVCSAMTTVIAEAFSAVLAGWWLWTKTPELCPRRGQWRVDRSLLGRTLQYGGVSALQQAVQPIGKVLIQGQVNALGVEVIAAFNAVTRIDDFACIPEQSIAQGITTYIAQNRGAGRQDRIRRGFAVGLGMEAAYWMLIGGVVTLFKTPLAAMFVTGEGADRVIALAVQYLGTMALFYLLPAMTNGFQGYYRGMGNMPMTLLGTLIQTSLRVVTTCILAPRMGMYGIAFACATGWCVMLMVEVPFYFWQKARNE</sequence>
<feature type="transmembrane region" description="Helical" evidence="10">
    <location>
        <begin position="196"/>
        <end position="215"/>
    </location>
</feature>
<reference evidence="11" key="1">
    <citation type="journal article" date="2013" name="Environ. Microbiol.">
        <title>Microbiota from the distal guts of lean and obese adolescents exhibit partial functional redundancy besides clear differences in community structure.</title>
        <authorList>
            <person name="Ferrer M."/>
            <person name="Ruiz A."/>
            <person name="Lanza F."/>
            <person name="Haange S.B."/>
            <person name="Oberbach A."/>
            <person name="Till H."/>
            <person name="Bargiela R."/>
            <person name="Campoy C."/>
            <person name="Segura M.T."/>
            <person name="Richter M."/>
            <person name="von Bergen M."/>
            <person name="Seifert J."/>
            <person name="Suarez A."/>
        </authorList>
    </citation>
    <scope>NUCLEOTIDE SEQUENCE</scope>
</reference>
<dbReference type="GO" id="GO:0042910">
    <property type="term" value="F:xenobiotic transmembrane transporter activity"/>
    <property type="evidence" value="ECO:0007669"/>
    <property type="project" value="InterPro"/>
</dbReference>
<dbReference type="InterPro" id="IPR002528">
    <property type="entry name" value="MATE_fam"/>
</dbReference>
<evidence type="ECO:0000313" key="11">
    <source>
        <dbReference type="EMBL" id="EKC81180.1"/>
    </source>
</evidence>
<evidence type="ECO:0000256" key="5">
    <source>
        <dbReference type="ARBA" id="ARBA00022692"/>
    </source>
</evidence>
<protein>
    <recommendedName>
        <fullName evidence="9">Multidrug-efflux transporter</fullName>
    </recommendedName>
</protein>